<accession>A0ABW5JVR2</accession>
<keyword evidence="3" id="KW-1185">Reference proteome</keyword>
<dbReference type="RefSeq" id="WP_379899813.1">
    <property type="nucleotide sequence ID" value="NZ_JBHULM010000001.1"/>
</dbReference>
<proteinExistence type="predicted"/>
<sequence length="292" mass="31761">MKSTATLIIGLFITLSCFAQQGINYKALIKDGGGNVVANDLVAVQFQILKGAGMTEVYQETHTISTDSNGIVIVNIGEGSVDSGVYEDIDWGSDNHYLNVQINTGSDLVDLGTTPFMSVPYSKHATNANMATRITIIPEPYILGRSSITSSARFQFNGKFGWQAAQEMCEASYPNDPNVRAFTLEQITQAIVLGNWDVNNVNSIDGVDFWAITPITYNTLSSTMVLPHQNNAFGLNHNIGATHRGTTGEIIIEANYIPEETIGDNPSNTYLRVNNNVSPGNQYPCMCGTYKN</sequence>
<gene>
    <name evidence="2" type="ORF">ACFSSB_00420</name>
</gene>
<organism evidence="2 3">
    <name type="scientific">Lacinutrix gracilariae</name>
    <dbReference type="NCBI Taxonomy" id="1747198"/>
    <lineage>
        <taxon>Bacteria</taxon>
        <taxon>Pseudomonadati</taxon>
        <taxon>Bacteroidota</taxon>
        <taxon>Flavobacteriia</taxon>
        <taxon>Flavobacteriales</taxon>
        <taxon>Flavobacteriaceae</taxon>
        <taxon>Lacinutrix</taxon>
    </lineage>
</organism>
<evidence type="ECO:0000313" key="2">
    <source>
        <dbReference type="EMBL" id="MFD2540764.1"/>
    </source>
</evidence>
<comment type="caution">
    <text evidence="2">The sequence shown here is derived from an EMBL/GenBank/DDBJ whole genome shotgun (WGS) entry which is preliminary data.</text>
</comment>
<name>A0ABW5JVR2_9FLAO</name>
<evidence type="ECO:0000313" key="3">
    <source>
        <dbReference type="Proteomes" id="UP001597467"/>
    </source>
</evidence>
<dbReference type="PROSITE" id="PS51257">
    <property type="entry name" value="PROKAR_LIPOPROTEIN"/>
    <property type="match status" value="1"/>
</dbReference>
<feature type="chain" id="PRO_5047463061" evidence="1">
    <location>
        <begin position="20"/>
        <end position="292"/>
    </location>
</feature>
<dbReference type="Proteomes" id="UP001597467">
    <property type="component" value="Unassembled WGS sequence"/>
</dbReference>
<evidence type="ECO:0000256" key="1">
    <source>
        <dbReference type="SAM" id="SignalP"/>
    </source>
</evidence>
<keyword evidence="1" id="KW-0732">Signal</keyword>
<protein>
    <submittedName>
        <fullName evidence="2">Uncharacterized protein</fullName>
    </submittedName>
</protein>
<reference evidence="3" key="1">
    <citation type="journal article" date="2019" name="Int. J. Syst. Evol. Microbiol.">
        <title>The Global Catalogue of Microorganisms (GCM) 10K type strain sequencing project: providing services to taxonomists for standard genome sequencing and annotation.</title>
        <authorList>
            <consortium name="The Broad Institute Genomics Platform"/>
            <consortium name="The Broad Institute Genome Sequencing Center for Infectious Disease"/>
            <person name="Wu L."/>
            <person name="Ma J."/>
        </authorList>
    </citation>
    <scope>NUCLEOTIDE SEQUENCE [LARGE SCALE GENOMIC DNA]</scope>
    <source>
        <strain evidence="3">KCTC 42808</strain>
    </source>
</reference>
<feature type="signal peptide" evidence="1">
    <location>
        <begin position="1"/>
        <end position="19"/>
    </location>
</feature>
<dbReference type="EMBL" id="JBHULM010000001">
    <property type="protein sequence ID" value="MFD2540764.1"/>
    <property type="molecule type" value="Genomic_DNA"/>
</dbReference>